<dbReference type="EMBL" id="MFDE01000044">
    <property type="protein sequence ID" value="OGE37385.1"/>
    <property type="molecule type" value="Genomic_DNA"/>
</dbReference>
<dbReference type="Proteomes" id="UP000176527">
    <property type="component" value="Unassembled WGS sequence"/>
</dbReference>
<organism evidence="1 2">
    <name type="scientific">Candidatus Daviesbacteria bacterium RIFCSPHIGHO2_12_FULL_37_11</name>
    <dbReference type="NCBI Taxonomy" id="1797777"/>
    <lineage>
        <taxon>Bacteria</taxon>
        <taxon>Candidatus Daviesiibacteriota</taxon>
    </lineage>
</organism>
<name>A0A1F5K992_9BACT</name>
<evidence type="ECO:0000313" key="1">
    <source>
        <dbReference type="EMBL" id="OGE37385.1"/>
    </source>
</evidence>
<accession>A0A1F5K992</accession>
<sequence length="137" mass="15211">MGKEMQPVETEFHVITLHDGKAKLFGIETYPGERELKDAIQFNHTENRNRLLFGTPSLLFSIAGLADFVQRAAPYVSALGNLKVDANTLGIGAEFVTCGALLCYSFNSLTQIDFKAREIDKVEAAFRNPKSEDELDL</sequence>
<proteinExistence type="predicted"/>
<evidence type="ECO:0000313" key="2">
    <source>
        <dbReference type="Proteomes" id="UP000176527"/>
    </source>
</evidence>
<dbReference type="AlphaFoldDB" id="A0A1F5K992"/>
<reference evidence="1 2" key="1">
    <citation type="journal article" date="2016" name="Nat. Commun.">
        <title>Thousands of microbial genomes shed light on interconnected biogeochemical processes in an aquifer system.</title>
        <authorList>
            <person name="Anantharaman K."/>
            <person name="Brown C.T."/>
            <person name="Hug L.A."/>
            <person name="Sharon I."/>
            <person name="Castelle C.J."/>
            <person name="Probst A.J."/>
            <person name="Thomas B.C."/>
            <person name="Singh A."/>
            <person name="Wilkins M.J."/>
            <person name="Karaoz U."/>
            <person name="Brodie E.L."/>
            <person name="Williams K.H."/>
            <person name="Hubbard S.S."/>
            <person name="Banfield J.F."/>
        </authorList>
    </citation>
    <scope>NUCLEOTIDE SEQUENCE [LARGE SCALE GENOMIC DNA]</scope>
</reference>
<gene>
    <name evidence="1" type="ORF">A3F00_02830</name>
</gene>
<protein>
    <submittedName>
        <fullName evidence="1">Uncharacterized protein</fullName>
    </submittedName>
</protein>
<comment type="caution">
    <text evidence="1">The sequence shown here is derived from an EMBL/GenBank/DDBJ whole genome shotgun (WGS) entry which is preliminary data.</text>
</comment>